<feature type="signal peptide" evidence="1">
    <location>
        <begin position="1"/>
        <end position="21"/>
    </location>
</feature>
<dbReference type="EMBL" id="JACAQA010000028">
    <property type="protein sequence ID" value="NWB88452.1"/>
    <property type="molecule type" value="Genomic_DNA"/>
</dbReference>
<dbReference type="InterPro" id="IPR021245">
    <property type="entry name" value="DUF2790"/>
</dbReference>
<dbReference type="Pfam" id="PF10976">
    <property type="entry name" value="DUF2790"/>
    <property type="match status" value="1"/>
</dbReference>
<proteinExistence type="predicted"/>
<evidence type="ECO:0000313" key="2">
    <source>
        <dbReference type="EMBL" id="NWB88452.1"/>
    </source>
</evidence>
<name>A0A7Y7WXQ2_9PSED</name>
<sequence>MNIYTKCLTVAVVLFSAQTFALDRKDIAQVISVDSDPYACGIVDAKMTYKTPTGEIKEYKYKTWGSGCSGD</sequence>
<dbReference type="AlphaFoldDB" id="A0A7Y7WXQ2"/>
<dbReference type="RefSeq" id="WP_103495570.1">
    <property type="nucleotide sequence ID" value="NZ_JACAQA010000028.1"/>
</dbReference>
<evidence type="ECO:0000256" key="1">
    <source>
        <dbReference type="SAM" id="SignalP"/>
    </source>
</evidence>
<dbReference type="Proteomes" id="UP000522864">
    <property type="component" value="Unassembled WGS sequence"/>
</dbReference>
<evidence type="ECO:0000313" key="3">
    <source>
        <dbReference type="Proteomes" id="UP000522864"/>
    </source>
</evidence>
<reference evidence="2 3" key="1">
    <citation type="submission" date="2020-04" db="EMBL/GenBank/DDBJ databases">
        <title>Molecular characterization of pseudomonads from Agaricus bisporus reveal novel blotch 2 pathogens in Western Europe.</title>
        <authorList>
            <person name="Taparia T."/>
            <person name="Krijger M."/>
            <person name="Haynes E."/>
            <person name="Elpinstone J.G."/>
            <person name="Noble R."/>
            <person name="Van Der Wolf J."/>
        </authorList>
    </citation>
    <scope>NUCLEOTIDE SEQUENCE [LARGE SCALE GENOMIC DNA]</scope>
    <source>
        <strain evidence="2 3">G9001</strain>
    </source>
</reference>
<keyword evidence="1" id="KW-0732">Signal</keyword>
<protein>
    <submittedName>
        <fullName evidence="2">DUF2790 domain-containing protein</fullName>
    </submittedName>
</protein>
<organism evidence="2 3">
    <name type="scientific">Pseudomonas gingeri</name>
    <dbReference type="NCBI Taxonomy" id="117681"/>
    <lineage>
        <taxon>Bacteria</taxon>
        <taxon>Pseudomonadati</taxon>
        <taxon>Pseudomonadota</taxon>
        <taxon>Gammaproteobacteria</taxon>
        <taxon>Pseudomonadales</taxon>
        <taxon>Pseudomonadaceae</taxon>
        <taxon>Pseudomonas</taxon>
    </lineage>
</organism>
<dbReference type="Gene3D" id="2.30.140.50">
    <property type="entry name" value="Protein of unknown function DUF2790"/>
    <property type="match status" value="1"/>
</dbReference>
<feature type="chain" id="PRO_5031576849" evidence="1">
    <location>
        <begin position="22"/>
        <end position="71"/>
    </location>
</feature>
<gene>
    <name evidence="2" type="ORF">HX830_26640</name>
</gene>
<comment type="caution">
    <text evidence="2">The sequence shown here is derived from an EMBL/GenBank/DDBJ whole genome shotgun (WGS) entry which is preliminary data.</text>
</comment>
<accession>A0A7Y7WXQ2</accession>